<keyword evidence="3" id="KW-1185">Reference proteome</keyword>
<name>A0ABS1D8J2_9PROT</name>
<dbReference type="RefSeq" id="WP_200338807.1">
    <property type="nucleotide sequence ID" value="NZ_NRRL01000001.1"/>
</dbReference>
<dbReference type="EMBL" id="NRRL01000001">
    <property type="protein sequence ID" value="MBK1666748.1"/>
    <property type="molecule type" value="Genomic_DNA"/>
</dbReference>
<dbReference type="InterPro" id="IPR004843">
    <property type="entry name" value="Calcineurin-like_PHP"/>
</dbReference>
<accession>A0ABS1D8J2</accession>
<evidence type="ECO:0000313" key="2">
    <source>
        <dbReference type="EMBL" id="MBK1666748.1"/>
    </source>
</evidence>
<dbReference type="SUPFAM" id="SSF56300">
    <property type="entry name" value="Metallo-dependent phosphatases"/>
    <property type="match status" value="1"/>
</dbReference>
<dbReference type="Gene3D" id="3.60.21.10">
    <property type="match status" value="1"/>
</dbReference>
<dbReference type="Pfam" id="PF00149">
    <property type="entry name" value="Metallophos"/>
    <property type="match status" value="1"/>
</dbReference>
<organism evidence="2 3">
    <name type="scientific">Rhodovibrio sodomensis</name>
    <dbReference type="NCBI Taxonomy" id="1088"/>
    <lineage>
        <taxon>Bacteria</taxon>
        <taxon>Pseudomonadati</taxon>
        <taxon>Pseudomonadota</taxon>
        <taxon>Alphaproteobacteria</taxon>
        <taxon>Rhodospirillales</taxon>
        <taxon>Rhodovibrionaceae</taxon>
        <taxon>Rhodovibrio</taxon>
    </lineage>
</organism>
<reference evidence="2 3" key="1">
    <citation type="journal article" date="2020" name="Microorganisms">
        <title>Osmotic Adaptation and Compatible Solute Biosynthesis of Phototrophic Bacteria as Revealed from Genome Analyses.</title>
        <authorList>
            <person name="Imhoff J.F."/>
            <person name="Rahn T."/>
            <person name="Kunzel S."/>
            <person name="Keller A."/>
            <person name="Neulinger S.C."/>
        </authorList>
    </citation>
    <scope>NUCLEOTIDE SEQUENCE [LARGE SCALE GENOMIC DNA]</scope>
    <source>
        <strain evidence="2 3">DSM 9895</strain>
    </source>
</reference>
<feature type="domain" description="Calcineurin-like phosphoesterase" evidence="1">
    <location>
        <begin position="6"/>
        <end position="93"/>
    </location>
</feature>
<dbReference type="InterPro" id="IPR029052">
    <property type="entry name" value="Metallo-depent_PP-like"/>
</dbReference>
<gene>
    <name evidence="2" type="ORF">CKO28_01650</name>
</gene>
<evidence type="ECO:0000259" key="1">
    <source>
        <dbReference type="Pfam" id="PF00149"/>
    </source>
</evidence>
<dbReference type="Proteomes" id="UP001296873">
    <property type="component" value="Unassembled WGS sequence"/>
</dbReference>
<proteinExistence type="predicted"/>
<sequence length="183" mass="20485">MPGQTWFTADTHFWHGGIIGLTKRPFSSAEEMTHALIANWNARVRPGDTVYHIGDFAVRCGRERAQKTLDQLNGHKILLRGNHDENRFCALDGWDSVHDILETVVEGQRLVLCHYAMRAWPGQHRGALMLYGHSHGRLPGTRHSLDVGVDCWNYFPVALDEIRARLAGLPDVADEAPGANQAD</sequence>
<protein>
    <recommendedName>
        <fullName evidence="1">Calcineurin-like phosphoesterase domain-containing protein</fullName>
    </recommendedName>
</protein>
<comment type="caution">
    <text evidence="2">The sequence shown here is derived from an EMBL/GenBank/DDBJ whole genome shotgun (WGS) entry which is preliminary data.</text>
</comment>
<evidence type="ECO:0000313" key="3">
    <source>
        <dbReference type="Proteomes" id="UP001296873"/>
    </source>
</evidence>